<dbReference type="SUPFAM" id="SSF52172">
    <property type="entry name" value="CheY-like"/>
    <property type="match status" value="1"/>
</dbReference>
<dbReference type="OrthoDB" id="8447276at2"/>
<sequence length="230" mass="25925">MPKSLAYGLPLDSLDVVLVHDNRGAQGILRSMISSMRIGRLRVYEHAEKALNDMLIDPPSALIAEWDMKPMSGYRLTRLIRNRTMEPLSFVPILAVTPMPTLSLVDRAFSVGVTNIIVMPVSPVVLRRRIELLAHDDREFVLQGDNYVIDGIEEVLEERVRRTNIADMLKRQKAMQEALARRAQTAQDLVDRIVNGEVDLDDLEGTSPPPPVPAKTPRKPRSTWSGWTVR</sequence>
<protein>
    <submittedName>
        <fullName evidence="4">Two-component system chemotaxis response regulator CheY</fullName>
    </submittedName>
</protein>
<dbReference type="GO" id="GO:0000160">
    <property type="term" value="P:phosphorelay signal transduction system"/>
    <property type="evidence" value="ECO:0007669"/>
    <property type="project" value="InterPro"/>
</dbReference>
<dbReference type="Proteomes" id="UP000295678">
    <property type="component" value="Unassembled WGS sequence"/>
</dbReference>
<dbReference type="Gene3D" id="3.40.50.2300">
    <property type="match status" value="1"/>
</dbReference>
<reference evidence="4 5" key="1">
    <citation type="submission" date="2019-03" db="EMBL/GenBank/DDBJ databases">
        <title>Genomic Encyclopedia of Type Strains, Phase IV (KMG-IV): sequencing the most valuable type-strain genomes for metagenomic binning, comparative biology and taxonomic classification.</title>
        <authorList>
            <person name="Goeker M."/>
        </authorList>
    </citation>
    <scope>NUCLEOTIDE SEQUENCE [LARGE SCALE GENOMIC DNA]</scope>
    <source>
        <strain evidence="4 5">DSM 19345</strain>
    </source>
</reference>
<name>A0A4R3MCR0_9HYPH</name>
<comment type="caution">
    <text evidence="4">The sequence shown here is derived from an EMBL/GenBank/DDBJ whole genome shotgun (WGS) entry which is preliminary data.</text>
</comment>
<evidence type="ECO:0000313" key="5">
    <source>
        <dbReference type="Proteomes" id="UP000295678"/>
    </source>
</evidence>
<dbReference type="PROSITE" id="PS50110">
    <property type="entry name" value="RESPONSE_REGULATORY"/>
    <property type="match status" value="1"/>
</dbReference>
<dbReference type="EMBL" id="SMAK01000004">
    <property type="protein sequence ID" value="TCT11331.1"/>
    <property type="molecule type" value="Genomic_DNA"/>
</dbReference>
<evidence type="ECO:0000259" key="3">
    <source>
        <dbReference type="PROSITE" id="PS50110"/>
    </source>
</evidence>
<comment type="caution">
    <text evidence="1">Lacks conserved residue(s) required for the propagation of feature annotation.</text>
</comment>
<evidence type="ECO:0000313" key="4">
    <source>
        <dbReference type="EMBL" id="TCT11331.1"/>
    </source>
</evidence>
<dbReference type="RefSeq" id="WP_132806098.1">
    <property type="nucleotide sequence ID" value="NZ_SMAK01000004.1"/>
</dbReference>
<evidence type="ECO:0000256" key="2">
    <source>
        <dbReference type="SAM" id="MobiDB-lite"/>
    </source>
</evidence>
<gene>
    <name evidence="4" type="ORF">EDC22_10488</name>
</gene>
<evidence type="ECO:0000256" key="1">
    <source>
        <dbReference type="PROSITE-ProRule" id="PRU00169"/>
    </source>
</evidence>
<accession>A0A4R3MCR0</accession>
<feature type="domain" description="Response regulatory" evidence="3">
    <location>
        <begin position="15"/>
        <end position="134"/>
    </location>
</feature>
<feature type="region of interest" description="Disordered" evidence="2">
    <location>
        <begin position="200"/>
        <end position="230"/>
    </location>
</feature>
<proteinExistence type="predicted"/>
<dbReference type="AlphaFoldDB" id="A0A4R3MCR0"/>
<dbReference type="Pfam" id="PF00072">
    <property type="entry name" value="Response_reg"/>
    <property type="match status" value="1"/>
</dbReference>
<keyword evidence="5" id="KW-1185">Reference proteome</keyword>
<dbReference type="InterPro" id="IPR011006">
    <property type="entry name" value="CheY-like_superfamily"/>
</dbReference>
<dbReference type="InterPro" id="IPR001789">
    <property type="entry name" value="Sig_transdc_resp-reg_receiver"/>
</dbReference>
<organism evidence="4 5">
    <name type="scientific">Tepidamorphus gemmatus</name>
    <dbReference type="NCBI Taxonomy" id="747076"/>
    <lineage>
        <taxon>Bacteria</taxon>
        <taxon>Pseudomonadati</taxon>
        <taxon>Pseudomonadota</taxon>
        <taxon>Alphaproteobacteria</taxon>
        <taxon>Hyphomicrobiales</taxon>
        <taxon>Tepidamorphaceae</taxon>
        <taxon>Tepidamorphus</taxon>
    </lineage>
</organism>
<dbReference type="SMART" id="SM00448">
    <property type="entry name" value="REC"/>
    <property type="match status" value="1"/>
</dbReference>